<evidence type="ECO:0000313" key="1">
    <source>
        <dbReference type="EMBL" id="KAI4861547.1"/>
    </source>
</evidence>
<keyword evidence="2" id="KW-1185">Reference proteome</keyword>
<reference evidence="1 2" key="1">
    <citation type="journal article" date="2022" name="New Phytol.">
        <title>Ecological generalism drives hyperdiversity of secondary metabolite gene clusters in xylarialean endophytes.</title>
        <authorList>
            <person name="Franco M.E.E."/>
            <person name="Wisecaver J.H."/>
            <person name="Arnold A.E."/>
            <person name="Ju Y.M."/>
            <person name="Slot J.C."/>
            <person name="Ahrendt S."/>
            <person name="Moore L.P."/>
            <person name="Eastman K.E."/>
            <person name="Scott K."/>
            <person name="Konkel Z."/>
            <person name="Mondo S.J."/>
            <person name="Kuo A."/>
            <person name="Hayes R.D."/>
            <person name="Haridas S."/>
            <person name="Andreopoulos B."/>
            <person name="Riley R."/>
            <person name="LaButti K."/>
            <person name="Pangilinan J."/>
            <person name="Lipzen A."/>
            <person name="Amirebrahimi M."/>
            <person name="Yan J."/>
            <person name="Adam C."/>
            <person name="Keymanesh K."/>
            <person name="Ng V."/>
            <person name="Louie K."/>
            <person name="Northen T."/>
            <person name="Drula E."/>
            <person name="Henrissat B."/>
            <person name="Hsieh H.M."/>
            <person name="Youens-Clark K."/>
            <person name="Lutzoni F."/>
            <person name="Miadlikowska J."/>
            <person name="Eastwood D.C."/>
            <person name="Hamelin R.C."/>
            <person name="Grigoriev I.V."/>
            <person name="U'Ren J.M."/>
        </authorList>
    </citation>
    <scope>NUCLEOTIDE SEQUENCE [LARGE SCALE GENOMIC DNA]</scope>
    <source>
        <strain evidence="1 2">CBS 119005</strain>
    </source>
</reference>
<comment type="caution">
    <text evidence="1">The sequence shown here is derived from an EMBL/GenBank/DDBJ whole genome shotgun (WGS) entry which is preliminary data.</text>
</comment>
<accession>A0ACB9YQ87</accession>
<dbReference type="Proteomes" id="UP001497700">
    <property type="component" value="Unassembled WGS sequence"/>
</dbReference>
<name>A0ACB9YQ87_9PEZI</name>
<protein>
    <submittedName>
        <fullName evidence="1">Uncharacterized protein</fullName>
    </submittedName>
</protein>
<gene>
    <name evidence="1" type="ORF">F4820DRAFT_451841</name>
</gene>
<evidence type="ECO:0000313" key="2">
    <source>
        <dbReference type="Proteomes" id="UP001497700"/>
    </source>
</evidence>
<proteinExistence type="predicted"/>
<dbReference type="EMBL" id="MU393549">
    <property type="protein sequence ID" value="KAI4861547.1"/>
    <property type="molecule type" value="Genomic_DNA"/>
</dbReference>
<sequence length="320" mass="34543">MGVITSLLSTCAPFLAILAAHKAFRFLWTHHARPWAQGDIGVLRYLHGTKGKPAWALVTRAAACDDLNVGNVGLGRALCFELAARGFNVVMHGGDRMALDAMKEGLEREFPWNRYRIVVENSGVEAEAETQGAANEVLVARVADAMEGENLTVLVNNTTTVPGRAHGGVGRATTIATQLTAALIPLLRRNAPSLVVNIASVAAPRDEMLQMPVCASCGAPRTYARDSIDVASYRLGDSAIGDERPSYFRPSPETLACAVLRHAGVEHDGGKGRSYAGAIVPYLPHAVLYMSSEALPEWALGWARELWEKGEELRFLKSEE</sequence>
<organism evidence="1 2">
    <name type="scientific">Hypoxylon rubiginosum</name>
    <dbReference type="NCBI Taxonomy" id="110542"/>
    <lineage>
        <taxon>Eukaryota</taxon>
        <taxon>Fungi</taxon>
        <taxon>Dikarya</taxon>
        <taxon>Ascomycota</taxon>
        <taxon>Pezizomycotina</taxon>
        <taxon>Sordariomycetes</taxon>
        <taxon>Xylariomycetidae</taxon>
        <taxon>Xylariales</taxon>
        <taxon>Hypoxylaceae</taxon>
        <taxon>Hypoxylon</taxon>
    </lineage>
</organism>